<dbReference type="SUPFAM" id="SSF57196">
    <property type="entry name" value="EGF/Laminin"/>
    <property type="match status" value="3"/>
</dbReference>
<evidence type="ECO:0000256" key="4">
    <source>
        <dbReference type="ARBA" id="ARBA00023157"/>
    </source>
</evidence>
<dbReference type="PANTHER" id="PTHR24049">
    <property type="entry name" value="CRUMBS FAMILY MEMBER"/>
    <property type="match status" value="1"/>
</dbReference>
<keyword evidence="2 8" id="KW-0732">Signal</keyword>
<reference evidence="10" key="1">
    <citation type="submission" date="2021-02" db="EMBL/GenBank/DDBJ databases">
        <authorList>
            <person name="Nowell W R."/>
        </authorList>
    </citation>
    <scope>NUCLEOTIDE SEQUENCE</scope>
</reference>
<evidence type="ECO:0000313" key="10">
    <source>
        <dbReference type="EMBL" id="CAF0886725.1"/>
    </source>
</evidence>
<protein>
    <recommendedName>
        <fullName evidence="9">EGF-like domain-containing protein</fullName>
    </recommendedName>
</protein>
<dbReference type="SMART" id="SM00179">
    <property type="entry name" value="EGF_CA"/>
    <property type="match status" value="3"/>
</dbReference>
<dbReference type="CDD" id="cd00054">
    <property type="entry name" value="EGF_CA"/>
    <property type="match status" value="1"/>
</dbReference>
<dbReference type="FunFam" id="2.10.25.10:FF:000255">
    <property type="entry name" value="Sushi, nidogen and EGF-like domains 1"/>
    <property type="match status" value="1"/>
</dbReference>
<dbReference type="AlphaFoldDB" id="A0A813YMD3"/>
<dbReference type="Gene3D" id="2.10.25.10">
    <property type="entry name" value="Laminin"/>
    <property type="match status" value="3"/>
</dbReference>
<evidence type="ECO:0000256" key="7">
    <source>
        <dbReference type="SAM" id="MobiDB-lite"/>
    </source>
</evidence>
<sequence length="266" mass="30400">MSRRELFVLALILHILVVQLTASRVYSDEVDGDDDDDDNNAYRLIKPLYFRQYITPSTERTPSILDNLIRPSSTYSPNEKSTSGTQYSTSSPSYSSLDPCALNPCDHGGICIRKGQMTYECKCVGPWRGIHCGIADACYRSPCQHGGTCLNVHDDYWCQCTSDYYGTDCQNKFTSPSYSENHCRPNICHTGQCISLQTTYYCQCPNDRYGEHCEKKLFKREIFNMRLYQNLLHKLKRGMLKQGRKTQNGHDGDGVAYYDVKNGIYF</sequence>
<evidence type="ECO:0000313" key="11">
    <source>
        <dbReference type="Proteomes" id="UP000663864"/>
    </source>
</evidence>
<accession>A0A813YMD3</accession>
<feature type="signal peptide" evidence="8">
    <location>
        <begin position="1"/>
        <end position="27"/>
    </location>
</feature>
<feature type="domain" description="EGF-like" evidence="9">
    <location>
        <begin position="179"/>
        <end position="214"/>
    </location>
</feature>
<feature type="disulfide bond" evidence="6">
    <location>
        <begin position="160"/>
        <end position="169"/>
    </location>
</feature>
<dbReference type="InterPro" id="IPR001881">
    <property type="entry name" value="EGF-like_Ca-bd_dom"/>
</dbReference>
<feature type="domain" description="EGF-like" evidence="9">
    <location>
        <begin position="96"/>
        <end position="133"/>
    </location>
</feature>
<keyword evidence="3" id="KW-0677">Repeat</keyword>
<feature type="domain" description="EGF-like" evidence="9">
    <location>
        <begin position="134"/>
        <end position="170"/>
    </location>
</feature>
<dbReference type="InterPro" id="IPR000742">
    <property type="entry name" value="EGF"/>
</dbReference>
<keyword evidence="4 6" id="KW-1015">Disulfide bond</keyword>
<dbReference type="PROSITE" id="PS50026">
    <property type="entry name" value="EGF_3"/>
    <property type="match status" value="3"/>
</dbReference>
<evidence type="ECO:0000256" key="8">
    <source>
        <dbReference type="SAM" id="SignalP"/>
    </source>
</evidence>
<dbReference type="PROSITE" id="PS00010">
    <property type="entry name" value="ASX_HYDROXYL"/>
    <property type="match status" value="1"/>
</dbReference>
<dbReference type="PROSITE" id="PS00022">
    <property type="entry name" value="EGF_1"/>
    <property type="match status" value="3"/>
</dbReference>
<keyword evidence="5" id="KW-0325">Glycoprotein</keyword>
<dbReference type="GO" id="GO:0005509">
    <property type="term" value="F:calcium ion binding"/>
    <property type="evidence" value="ECO:0007669"/>
    <property type="project" value="InterPro"/>
</dbReference>
<keyword evidence="1 6" id="KW-0245">EGF-like domain</keyword>
<dbReference type="PROSITE" id="PS01186">
    <property type="entry name" value="EGF_2"/>
    <property type="match status" value="1"/>
</dbReference>
<gene>
    <name evidence="10" type="ORF">ZHD862_LOCUS6672</name>
</gene>
<evidence type="ECO:0000256" key="3">
    <source>
        <dbReference type="ARBA" id="ARBA00022737"/>
    </source>
</evidence>
<comment type="caution">
    <text evidence="10">The sequence shown here is derived from an EMBL/GenBank/DDBJ whole genome shotgun (WGS) entry which is preliminary data.</text>
</comment>
<feature type="disulfide bond" evidence="6">
    <location>
        <begin position="204"/>
        <end position="213"/>
    </location>
</feature>
<feature type="compositionally biased region" description="Low complexity" evidence="7">
    <location>
        <begin position="81"/>
        <end position="90"/>
    </location>
</feature>
<evidence type="ECO:0000256" key="1">
    <source>
        <dbReference type="ARBA" id="ARBA00022536"/>
    </source>
</evidence>
<comment type="caution">
    <text evidence="6">Lacks conserved residue(s) required for the propagation of feature annotation.</text>
</comment>
<dbReference type="InterPro" id="IPR000152">
    <property type="entry name" value="EGF-type_Asp/Asn_hydroxyl_site"/>
</dbReference>
<feature type="disulfide bond" evidence="6">
    <location>
        <begin position="183"/>
        <end position="193"/>
    </location>
</feature>
<feature type="compositionally biased region" description="Polar residues" evidence="7">
    <location>
        <begin position="70"/>
        <end position="80"/>
    </location>
</feature>
<dbReference type="Proteomes" id="UP000663864">
    <property type="component" value="Unassembled WGS sequence"/>
</dbReference>
<evidence type="ECO:0000256" key="2">
    <source>
        <dbReference type="ARBA" id="ARBA00022729"/>
    </source>
</evidence>
<dbReference type="EMBL" id="CAJNOT010000191">
    <property type="protein sequence ID" value="CAF0886725.1"/>
    <property type="molecule type" value="Genomic_DNA"/>
</dbReference>
<proteinExistence type="predicted"/>
<name>A0A813YMD3_9BILA</name>
<dbReference type="SMART" id="SM00181">
    <property type="entry name" value="EGF"/>
    <property type="match status" value="3"/>
</dbReference>
<evidence type="ECO:0000256" key="6">
    <source>
        <dbReference type="PROSITE-ProRule" id="PRU00076"/>
    </source>
</evidence>
<evidence type="ECO:0000256" key="5">
    <source>
        <dbReference type="ARBA" id="ARBA00023180"/>
    </source>
</evidence>
<evidence type="ECO:0000259" key="9">
    <source>
        <dbReference type="PROSITE" id="PS50026"/>
    </source>
</evidence>
<feature type="disulfide bond" evidence="6">
    <location>
        <begin position="123"/>
        <end position="132"/>
    </location>
</feature>
<feature type="region of interest" description="Disordered" evidence="7">
    <location>
        <begin position="66"/>
        <end position="90"/>
    </location>
</feature>
<feature type="chain" id="PRO_5033007759" description="EGF-like domain-containing protein" evidence="8">
    <location>
        <begin position="28"/>
        <end position="266"/>
    </location>
</feature>
<organism evidence="10 11">
    <name type="scientific">Rotaria sordida</name>
    <dbReference type="NCBI Taxonomy" id="392033"/>
    <lineage>
        <taxon>Eukaryota</taxon>
        <taxon>Metazoa</taxon>
        <taxon>Spiralia</taxon>
        <taxon>Gnathifera</taxon>
        <taxon>Rotifera</taxon>
        <taxon>Eurotatoria</taxon>
        <taxon>Bdelloidea</taxon>
        <taxon>Philodinida</taxon>
        <taxon>Philodinidae</taxon>
        <taxon>Rotaria</taxon>
    </lineage>
</organism>
<dbReference type="Pfam" id="PF00008">
    <property type="entry name" value="EGF"/>
    <property type="match status" value="2"/>
</dbReference>
<dbReference type="InterPro" id="IPR051022">
    <property type="entry name" value="Notch_Cell-Fate_Det"/>
</dbReference>